<gene>
    <name evidence="1" type="ORF">rCG_61660</name>
</gene>
<protein>
    <submittedName>
        <fullName evidence="1">RCG61660</fullName>
    </submittedName>
</protein>
<name>A6HB76_RAT</name>
<dbReference type="EMBL" id="CH473947">
    <property type="protein sequence ID" value="EDM03281.1"/>
    <property type="molecule type" value="Genomic_DNA"/>
</dbReference>
<evidence type="ECO:0000313" key="1">
    <source>
        <dbReference type="EMBL" id="EDM03281.1"/>
    </source>
</evidence>
<organism evidence="1 2">
    <name type="scientific">Rattus norvegicus</name>
    <name type="common">Rat</name>
    <dbReference type="NCBI Taxonomy" id="10116"/>
    <lineage>
        <taxon>Eukaryota</taxon>
        <taxon>Metazoa</taxon>
        <taxon>Chordata</taxon>
        <taxon>Craniata</taxon>
        <taxon>Vertebrata</taxon>
        <taxon>Euteleostomi</taxon>
        <taxon>Mammalia</taxon>
        <taxon>Eutheria</taxon>
        <taxon>Euarchontoglires</taxon>
        <taxon>Glires</taxon>
        <taxon>Rodentia</taxon>
        <taxon>Myomorpha</taxon>
        <taxon>Muroidea</taxon>
        <taxon>Muridae</taxon>
        <taxon>Murinae</taxon>
        <taxon>Rattus</taxon>
    </lineage>
</organism>
<evidence type="ECO:0000313" key="2">
    <source>
        <dbReference type="Proteomes" id="UP000234681"/>
    </source>
</evidence>
<proteinExistence type="predicted"/>
<sequence length="67" mass="7387">MMRECLHLNAKSPPYGLLFFSSVLHSGIQAALSAQLPSSYPLICLSLCSLINTAQGLERWLSGKREH</sequence>
<accession>A6HB76</accession>
<dbReference type="Proteomes" id="UP000234681">
    <property type="component" value="Chromosome 6"/>
</dbReference>
<dbReference type="AlphaFoldDB" id="A6HB76"/>
<reference evidence="2" key="1">
    <citation type="submission" date="2005-09" db="EMBL/GenBank/DDBJ databases">
        <authorList>
            <person name="Mural R.J."/>
            <person name="Li P.W."/>
            <person name="Adams M.D."/>
            <person name="Amanatides P.G."/>
            <person name="Baden-Tillson H."/>
            <person name="Barnstead M."/>
            <person name="Chin S.H."/>
            <person name="Dew I."/>
            <person name="Evans C.A."/>
            <person name="Ferriera S."/>
            <person name="Flanigan M."/>
            <person name="Fosler C."/>
            <person name="Glodek A."/>
            <person name="Gu Z."/>
            <person name="Holt R.A."/>
            <person name="Jennings D."/>
            <person name="Kraft C.L."/>
            <person name="Lu F."/>
            <person name="Nguyen T."/>
            <person name="Nusskern D.R."/>
            <person name="Pfannkoch C.M."/>
            <person name="Sitter C."/>
            <person name="Sutton G.G."/>
            <person name="Venter J.C."/>
            <person name="Wang Z."/>
            <person name="Woodage T."/>
            <person name="Zheng X.H."/>
            <person name="Zhong F."/>
        </authorList>
    </citation>
    <scope>NUCLEOTIDE SEQUENCE [LARGE SCALE GENOMIC DNA]</scope>
    <source>
        <strain>BN</strain>
        <strain evidence="2">Sprague-Dawley</strain>
    </source>
</reference>